<dbReference type="InterPro" id="IPR058698">
    <property type="entry name" value="CUB_metazoa"/>
</dbReference>
<feature type="chain" id="PRO_5040422020" description="CUB domain-containing protein" evidence="1">
    <location>
        <begin position="24"/>
        <end position="318"/>
    </location>
</feature>
<evidence type="ECO:0000313" key="4">
    <source>
        <dbReference type="Proteomes" id="UP001153712"/>
    </source>
</evidence>
<dbReference type="EMBL" id="OU900099">
    <property type="protein sequence ID" value="CAG9863008.1"/>
    <property type="molecule type" value="Genomic_DNA"/>
</dbReference>
<dbReference type="AlphaFoldDB" id="A0A9N9TYA2"/>
<organism evidence="3 4">
    <name type="scientific">Phyllotreta striolata</name>
    <name type="common">Striped flea beetle</name>
    <name type="synonym">Crioceris striolata</name>
    <dbReference type="NCBI Taxonomy" id="444603"/>
    <lineage>
        <taxon>Eukaryota</taxon>
        <taxon>Metazoa</taxon>
        <taxon>Ecdysozoa</taxon>
        <taxon>Arthropoda</taxon>
        <taxon>Hexapoda</taxon>
        <taxon>Insecta</taxon>
        <taxon>Pterygota</taxon>
        <taxon>Neoptera</taxon>
        <taxon>Endopterygota</taxon>
        <taxon>Coleoptera</taxon>
        <taxon>Polyphaga</taxon>
        <taxon>Cucujiformia</taxon>
        <taxon>Chrysomeloidea</taxon>
        <taxon>Chrysomelidae</taxon>
        <taxon>Galerucinae</taxon>
        <taxon>Alticini</taxon>
        <taxon>Phyllotreta</taxon>
    </lineage>
</organism>
<protein>
    <recommendedName>
        <fullName evidence="2">CUB domain-containing protein</fullName>
    </recommendedName>
</protein>
<dbReference type="Proteomes" id="UP001153712">
    <property type="component" value="Chromosome 6"/>
</dbReference>
<feature type="signal peptide" evidence="1">
    <location>
        <begin position="1"/>
        <end position="23"/>
    </location>
</feature>
<name>A0A9N9TYA2_PHYSR</name>
<keyword evidence="4" id="KW-1185">Reference proteome</keyword>
<dbReference type="SUPFAM" id="SSF49854">
    <property type="entry name" value="Spermadhesin, CUB domain"/>
    <property type="match status" value="1"/>
</dbReference>
<feature type="domain" description="CUB" evidence="2">
    <location>
        <begin position="197"/>
        <end position="315"/>
    </location>
</feature>
<dbReference type="PANTHER" id="PTHR33236">
    <property type="entry name" value="INTRAFLAGELLAR TRANSPORT PROTEIN 122 FAMILY PROTEIN-RELATED"/>
    <property type="match status" value="1"/>
</dbReference>
<accession>A0A9N9TYA2</accession>
<dbReference type="Pfam" id="PF26080">
    <property type="entry name" value="CUB_animal"/>
    <property type="match status" value="1"/>
</dbReference>
<dbReference type="InterPro" id="IPR035914">
    <property type="entry name" value="Sperma_CUB_dom_sf"/>
</dbReference>
<sequence>MYGRFCIGGALVILLSAFHSSSSIDENSKNVASERHPKQYFLFPVLRVGLVRFENGVCRGYSNLTGTCYTRRQCTHVNGVASSTCAKDIGVCCISNGVCSFTIQKIDANVCQVRIDFLTLKLAQPDANGICNTDALIVTGGASTVPILCGENSGQHMYVDFNGNTNIVISIGTSGASGRSWNIKVTQINCNCPYRAPSGCLQYYNSITGVVRSFNYGAAATQDGTRQLSNENYGICIATITGYCGITWSQTDVFSFGLTDNVYASIADGTLGTINAEQFGLNCTTDFIVIPSPILVQNNTALNTDRFCGRGFSTVTSK</sequence>
<gene>
    <name evidence="3" type="ORF">PHYEVI_LOCUS9309</name>
</gene>
<evidence type="ECO:0000256" key="1">
    <source>
        <dbReference type="SAM" id="SignalP"/>
    </source>
</evidence>
<dbReference type="OrthoDB" id="6337346at2759"/>
<evidence type="ECO:0000313" key="3">
    <source>
        <dbReference type="EMBL" id="CAG9863008.1"/>
    </source>
</evidence>
<evidence type="ECO:0000259" key="2">
    <source>
        <dbReference type="Pfam" id="PF26080"/>
    </source>
</evidence>
<proteinExistence type="predicted"/>
<dbReference type="PANTHER" id="PTHR33236:SF5">
    <property type="entry name" value="CUB DOMAIN-CONTAINING PROTEIN"/>
    <property type="match status" value="1"/>
</dbReference>
<keyword evidence="1" id="KW-0732">Signal</keyword>
<reference evidence="3" key="1">
    <citation type="submission" date="2022-01" db="EMBL/GenBank/DDBJ databases">
        <authorList>
            <person name="King R."/>
        </authorList>
    </citation>
    <scope>NUCLEOTIDE SEQUENCE</scope>
</reference>